<name>A0ABT1JLY2_ACTCY</name>
<protein>
    <recommendedName>
        <fullName evidence="4">Secreted protein</fullName>
    </recommendedName>
</protein>
<evidence type="ECO:0008006" key="4">
    <source>
        <dbReference type="Google" id="ProtNLM"/>
    </source>
</evidence>
<feature type="chain" id="PRO_5046153089" description="Secreted protein" evidence="1">
    <location>
        <begin position="33"/>
        <end position="128"/>
    </location>
</feature>
<sequence>MRVPRQNRIGLAAALCAAAVGAAALIAPFAGASDDGVPEPTGTERPGEEFHIEHVDDLADSGCFSATQTGDDAPEVVTGDDCEFPEAPEDAVICGDGAEEGTEVVGSVTVEASADGVVCEVEGEDITS</sequence>
<gene>
    <name evidence="2" type="ORF">G443_003804</name>
</gene>
<keyword evidence="1" id="KW-0732">Signal</keyword>
<reference evidence="2 3" key="1">
    <citation type="submission" date="2022-06" db="EMBL/GenBank/DDBJ databases">
        <title>Genomic Encyclopedia of Type Strains, Phase I: the one thousand microbial genomes (KMG-I) project.</title>
        <authorList>
            <person name="Kyrpides N."/>
        </authorList>
    </citation>
    <scope>NUCLEOTIDE SEQUENCE [LARGE SCALE GENOMIC DNA]</scope>
    <source>
        <strain evidence="2 3">DSM 43889</strain>
    </source>
</reference>
<evidence type="ECO:0000313" key="3">
    <source>
        <dbReference type="Proteomes" id="UP000791080"/>
    </source>
</evidence>
<feature type="signal peptide" evidence="1">
    <location>
        <begin position="1"/>
        <end position="32"/>
    </location>
</feature>
<proteinExistence type="predicted"/>
<dbReference type="Proteomes" id="UP000791080">
    <property type="component" value="Unassembled WGS sequence"/>
</dbReference>
<comment type="caution">
    <text evidence="2">The sequence shown here is derived from an EMBL/GenBank/DDBJ whole genome shotgun (WGS) entry which is preliminary data.</text>
</comment>
<dbReference type="RefSeq" id="WP_155886197.1">
    <property type="nucleotide sequence ID" value="NZ_AUBJ02000001.1"/>
</dbReference>
<dbReference type="EMBL" id="AUBJ02000001">
    <property type="protein sequence ID" value="MCP2333534.1"/>
    <property type="molecule type" value="Genomic_DNA"/>
</dbReference>
<accession>A0ABT1JLY2</accession>
<evidence type="ECO:0000313" key="2">
    <source>
        <dbReference type="EMBL" id="MCP2333534.1"/>
    </source>
</evidence>
<keyword evidence="3" id="KW-1185">Reference proteome</keyword>
<evidence type="ECO:0000256" key="1">
    <source>
        <dbReference type="SAM" id="SignalP"/>
    </source>
</evidence>
<organism evidence="2 3">
    <name type="scientific">Actinoalloteichus caeruleus DSM 43889</name>
    <dbReference type="NCBI Taxonomy" id="1120930"/>
    <lineage>
        <taxon>Bacteria</taxon>
        <taxon>Bacillati</taxon>
        <taxon>Actinomycetota</taxon>
        <taxon>Actinomycetes</taxon>
        <taxon>Pseudonocardiales</taxon>
        <taxon>Pseudonocardiaceae</taxon>
        <taxon>Actinoalloteichus</taxon>
        <taxon>Actinoalloteichus cyanogriseus</taxon>
    </lineage>
</organism>